<keyword evidence="8" id="KW-0132">Cell division</keyword>
<dbReference type="GO" id="GO:0000976">
    <property type="term" value="F:transcription cis-regulatory region binding"/>
    <property type="evidence" value="ECO:0007669"/>
    <property type="project" value="TreeGrafter"/>
</dbReference>
<feature type="domain" description="SpoVT-AbrB" evidence="7">
    <location>
        <begin position="80"/>
        <end position="123"/>
    </location>
</feature>
<dbReference type="Gene3D" id="3.40.1550.20">
    <property type="entry name" value="Transcriptional regulator MraZ domain"/>
    <property type="match status" value="1"/>
</dbReference>
<evidence type="ECO:0000256" key="5">
    <source>
        <dbReference type="ARBA" id="ARBA00023125"/>
    </source>
</evidence>
<keyword evidence="8" id="KW-0131">Cell cycle</keyword>
<organism evidence="8">
    <name type="scientific">hydrothermal vent metagenome</name>
    <dbReference type="NCBI Taxonomy" id="652676"/>
    <lineage>
        <taxon>unclassified sequences</taxon>
        <taxon>metagenomes</taxon>
        <taxon>ecological metagenomes</taxon>
    </lineage>
</organism>
<evidence type="ECO:0000256" key="2">
    <source>
        <dbReference type="ARBA" id="ARBA00022490"/>
    </source>
</evidence>
<sequence length="147" mass="16830">MFIGQFTHTIDSKGRLSIPVKFREDINSKSKGTVFITTELDPCLVIYTIKEWKTLLERINNFPVMNQGVKAYRRLLFSRATECSLDKQGRILIPQNLREHAGLSGDTYLVGNDNKIEIWYPGKWDASESSAMESMNNIREELAKLGM</sequence>
<dbReference type="InterPro" id="IPR038619">
    <property type="entry name" value="MraZ_sf"/>
</dbReference>
<dbReference type="AlphaFoldDB" id="A0A3B1CU68"/>
<keyword evidence="3" id="KW-0677">Repeat</keyword>
<gene>
    <name evidence="8" type="ORF">MNBD_NITROSPIRAE01-1190</name>
</gene>
<dbReference type="CDD" id="cd16320">
    <property type="entry name" value="MraZ_N"/>
    <property type="match status" value="1"/>
</dbReference>
<dbReference type="CDD" id="cd16321">
    <property type="entry name" value="MraZ_C"/>
    <property type="match status" value="1"/>
</dbReference>
<keyword evidence="4" id="KW-0805">Transcription regulation</keyword>
<feature type="domain" description="SpoVT-AbrB" evidence="7">
    <location>
        <begin position="5"/>
        <end position="51"/>
    </location>
</feature>
<name>A0A3B1CU68_9ZZZZ</name>
<dbReference type="SUPFAM" id="SSF89447">
    <property type="entry name" value="AbrB/MazE/MraZ-like"/>
    <property type="match status" value="1"/>
</dbReference>
<dbReference type="PROSITE" id="PS51740">
    <property type="entry name" value="SPOVT_ABRB"/>
    <property type="match status" value="2"/>
</dbReference>
<dbReference type="InterPro" id="IPR035644">
    <property type="entry name" value="MraZ_C"/>
</dbReference>
<dbReference type="InterPro" id="IPR007159">
    <property type="entry name" value="SpoVT-AbrB_dom"/>
</dbReference>
<reference evidence="8" key="1">
    <citation type="submission" date="2018-06" db="EMBL/GenBank/DDBJ databases">
        <authorList>
            <person name="Zhirakovskaya E."/>
        </authorList>
    </citation>
    <scope>NUCLEOTIDE SEQUENCE</scope>
</reference>
<protein>
    <recommendedName>
        <fullName evidence="1">Transcriptional regulator MraZ</fullName>
    </recommendedName>
</protein>
<dbReference type="GO" id="GO:0003700">
    <property type="term" value="F:DNA-binding transcription factor activity"/>
    <property type="evidence" value="ECO:0007669"/>
    <property type="project" value="InterPro"/>
</dbReference>
<evidence type="ECO:0000313" key="8">
    <source>
        <dbReference type="EMBL" id="VAX26190.1"/>
    </source>
</evidence>
<keyword evidence="2" id="KW-0963">Cytoplasm</keyword>
<evidence type="ECO:0000256" key="1">
    <source>
        <dbReference type="ARBA" id="ARBA00013860"/>
    </source>
</evidence>
<evidence type="ECO:0000256" key="3">
    <source>
        <dbReference type="ARBA" id="ARBA00022737"/>
    </source>
</evidence>
<evidence type="ECO:0000259" key="7">
    <source>
        <dbReference type="PROSITE" id="PS51740"/>
    </source>
</evidence>
<evidence type="ECO:0000256" key="4">
    <source>
        <dbReference type="ARBA" id="ARBA00023015"/>
    </source>
</evidence>
<dbReference type="InterPro" id="IPR020603">
    <property type="entry name" value="MraZ_dom"/>
</dbReference>
<keyword evidence="5" id="KW-0238">DNA-binding</keyword>
<accession>A0A3B1CU68</accession>
<dbReference type="PANTHER" id="PTHR34701">
    <property type="entry name" value="TRANSCRIPTIONAL REGULATOR MRAZ"/>
    <property type="match status" value="1"/>
</dbReference>
<dbReference type="PANTHER" id="PTHR34701:SF1">
    <property type="entry name" value="TRANSCRIPTIONAL REGULATOR MRAZ"/>
    <property type="match status" value="1"/>
</dbReference>
<dbReference type="NCBIfam" id="TIGR00242">
    <property type="entry name" value="division/cell wall cluster transcriptional repressor MraZ"/>
    <property type="match status" value="1"/>
</dbReference>
<proteinExistence type="inferred from homology"/>
<keyword evidence="6" id="KW-0804">Transcription</keyword>
<dbReference type="InterPro" id="IPR003444">
    <property type="entry name" value="MraZ"/>
</dbReference>
<dbReference type="EMBL" id="UOGF01000007">
    <property type="protein sequence ID" value="VAX26190.1"/>
    <property type="molecule type" value="Genomic_DNA"/>
</dbReference>
<dbReference type="GO" id="GO:0051301">
    <property type="term" value="P:cell division"/>
    <property type="evidence" value="ECO:0007669"/>
    <property type="project" value="UniProtKB-KW"/>
</dbReference>
<dbReference type="Pfam" id="PF02381">
    <property type="entry name" value="MraZ"/>
    <property type="match status" value="2"/>
</dbReference>
<dbReference type="GO" id="GO:2000143">
    <property type="term" value="P:negative regulation of DNA-templated transcription initiation"/>
    <property type="evidence" value="ECO:0007669"/>
    <property type="project" value="TreeGrafter"/>
</dbReference>
<evidence type="ECO:0000256" key="6">
    <source>
        <dbReference type="ARBA" id="ARBA00023163"/>
    </source>
</evidence>
<dbReference type="InterPro" id="IPR037914">
    <property type="entry name" value="SpoVT-AbrB_sf"/>
</dbReference>
<dbReference type="InterPro" id="IPR035642">
    <property type="entry name" value="MraZ_N"/>
</dbReference>
<dbReference type="HAMAP" id="MF_01008">
    <property type="entry name" value="MraZ"/>
    <property type="match status" value="1"/>
</dbReference>